<reference evidence="3" key="2">
    <citation type="submission" date="2021-03" db="EMBL/GenBank/DDBJ databases">
        <authorList>
            <person name="Cao W."/>
        </authorList>
    </citation>
    <scope>NUCLEOTIDE SEQUENCE</scope>
    <source>
        <strain evidence="3">110414</strain>
    </source>
</reference>
<reference evidence="3" key="1">
    <citation type="journal article" date="2016" name="Int. J. Syst. Evol. Microbiol.">
        <title>Pseudoxanthomonas helianthi sp. nov., isolated from roots of Jerusalem artichoke (Helianthus tuberosus).</title>
        <authorList>
            <person name="Kittiwongwattana C."/>
            <person name="Thawai C."/>
        </authorList>
    </citation>
    <scope>NUCLEOTIDE SEQUENCE</scope>
    <source>
        <strain evidence="3">110414</strain>
    </source>
</reference>
<comment type="similarity">
    <text evidence="1">Belongs to the UPF0213 family.</text>
</comment>
<dbReference type="Pfam" id="PF01541">
    <property type="entry name" value="GIY-YIG"/>
    <property type="match status" value="1"/>
</dbReference>
<feature type="domain" description="GIY-YIG" evidence="2">
    <location>
        <begin position="2"/>
        <end position="78"/>
    </location>
</feature>
<dbReference type="PROSITE" id="PS50164">
    <property type="entry name" value="GIY_YIG"/>
    <property type="match status" value="1"/>
</dbReference>
<dbReference type="Gene3D" id="3.40.1440.10">
    <property type="entry name" value="GIY-YIG endonuclease"/>
    <property type="match status" value="1"/>
</dbReference>
<dbReference type="PANTHER" id="PTHR34477:SF5">
    <property type="entry name" value="BSL5627 PROTEIN"/>
    <property type="match status" value="1"/>
</dbReference>
<dbReference type="CDD" id="cd10448">
    <property type="entry name" value="GIY-YIG_unchar_3"/>
    <property type="match status" value="1"/>
</dbReference>
<dbReference type="PANTHER" id="PTHR34477">
    <property type="entry name" value="UPF0213 PROTEIN YHBQ"/>
    <property type="match status" value="1"/>
</dbReference>
<evidence type="ECO:0000259" key="2">
    <source>
        <dbReference type="PROSITE" id="PS50164"/>
    </source>
</evidence>
<dbReference type="RefSeq" id="WP_210537672.1">
    <property type="nucleotide sequence ID" value="NZ_JAGKTC010000004.1"/>
</dbReference>
<accession>A0A940X9R3</accession>
<sequence>MKQPAVYILATGRRGTLYIGVTSDLVARTWQHREHVVEGFTKRYDVTTLVWYELHGTMDTAISREKQLKKWSREWKLRLVQEANPEWRDLWDDIVG</sequence>
<gene>
    <name evidence="3" type="ORF">J5837_15405</name>
</gene>
<evidence type="ECO:0000313" key="3">
    <source>
        <dbReference type="EMBL" id="MBP3985795.1"/>
    </source>
</evidence>
<name>A0A940X9R3_9GAMM</name>
<keyword evidence="4" id="KW-1185">Reference proteome</keyword>
<dbReference type="SUPFAM" id="SSF82771">
    <property type="entry name" value="GIY-YIG endonuclease"/>
    <property type="match status" value="1"/>
</dbReference>
<dbReference type="InterPro" id="IPR035901">
    <property type="entry name" value="GIY-YIG_endonuc_sf"/>
</dbReference>
<organism evidence="3 4">
    <name type="scientific">Pseudoxanthomonas helianthi</name>
    <dbReference type="NCBI Taxonomy" id="1453541"/>
    <lineage>
        <taxon>Bacteria</taxon>
        <taxon>Pseudomonadati</taxon>
        <taxon>Pseudomonadota</taxon>
        <taxon>Gammaproteobacteria</taxon>
        <taxon>Lysobacterales</taxon>
        <taxon>Lysobacteraceae</taxon>
        <taxon>Pseudoxanthomonas</taxon>
    </lineage>
</organism>
<evidence type="ECO:0000313" key="4">
    <source>
        <dbReference type="Proteomes" id="UP000673447"/>
    </source>
</evidence>
<dbReference type="AlphaFoldDB" id="A0A940X9R3"/>
<evidence type="ECO:0000256" key="1">
    <source>
        <dbReference type="ARBA" id="ARBA00007435"/>
    </source>
</evidence>
<dbReference type="InterPro" id="IPR050190">
    <property type="entry name" value="UPF0213_domain"/>
</dbReference>
<comment type="caution">
    <text evidence="3">The sequence shown here is derived from an EMBL/GenBank/DDBJ whole genome shotgun (WGS) entry which is preliminary data.</text>
</comment>
<proteinExistence type="inferred from homology"/>
<dbReference type="InterPro" id="IPR000305">
    <property type="entry name" value="GIY-YIG_endonuc"/>
</dbReference>
<dbReference type="Proteomes" id="UP000673447">
    <property type="component" value="Unassembled WGS sequence"/>
</dbReference>
<dbReference type="EMBL" id="JAGKTC010000004">
    <property type="protein sequence ID" value="MBP3985795.1"/>
    <property type="molecule type" value="Genomic_DNA"/>
</dbReference>
<protein>
    <submittedName>
        <fullName evidence="3">GIY-YIG nuclease family protein</fullName>
    </submittedName>
</protein>